<gene>
    <name evidence="2" type="ORF">FNH09_20195</name>
</gene>
<dbReference type="EMBL" id="VJZD01000077">
    <property type="protein sequence ID" value="MPY33491.1"/>
    <property type="molecule type" value="Genomic_DNA"/>
</dbReference>
<sequence>MGSKKQPYDAEFREGAVRIVIETGKPVPEVAEELGISPGTLHSWVSRWRRNGTASSDRPAQTAAGGRVREAERVELERPRHEMSEKNKRIRKLEMERDVLERCMVLWAK</sequence>
<accession>A0A5N8VE52</accession>
<dbReference type="SUPFAM" id="SSF46689">
    <property type="entry name" value="Homeodomain-like"/>
    <property type="match status" value="1"/>
</dbReference>
<evidence type="ECO:0000313" key="2">
    <source>
        <dbReference type="EMBL" id="MPY33491.1"/>
    </source>
</evidence>
<protein>
    <submittedName>
        <fullName evidence="2">Transposase</fullName>
    </submittedName>
</protein>
<dbReference type="Pfam" id="PF01527">
    <property type="entry name" value="HTH_Tnp_1"/>
    <property type="match status" value="1"/>
</dbReference>
<dbReference type="InterPro" id="IPR009057">
    <property type="entry name" value="Homeodomain-like_sf"/>
</dbReference>
<keyword evidence="3" id="KW-1185">Reference proteome</keyword>
<feature type="region of interest" description="Disordered" evidence="1">
    <location>
        <begin position="50"/>
        <end position="72"/>
    </location>
</feature>
<dbReference type="InterPro" id="IPR002514">
    <property type="entry name" value="Transposase_8"/>
</dbReference>
<organism evidence="2 3">
    <name type="scientific">Streptomyces adustus</name>
    <dbReference type="NCBI Taxonomy" id="1609272"/>
    <lineage>
        <taxon>Bacteria</taxon>
        <taxon>Bacillati</taxon>
        <taxon>Actinomycetota</taxon>
        <taxon>Actinomycetes</taxon>
        <taxon>Kitasatosporales</taxon>
        <taxon>Streptomycetaceae</taxon>
        <taxon>Streptomyces</taxon>
    </lineage>
</organism>
<evidence type="ECO:0000256" key="1">
    <source>
        <dbReference type="SAM" id="MobiDB-lite"/>
    </source>
</evidence>
<dbReference type="GO" id="GO:0004803">
    <property type="term" value="F:transposase activity"/>
    <property type="evidence" value="ECO:0007669"/>
    <property type="project" value="InterPro"/>
</dbReference>
<dbReference type="Proteomes" id="UP000325849">
    <property type="component" value="Unassembled WGS sequence"/>
</dbReference>
<dbReference type="AlphaFoldDB" id="A0A5N8VE52"/>
<dbReference type="Gene3D" id="1.10.10.60">
    <property type="entry name" value="Homeodomain-like"/>
    <property type="match status" value="1"/>
</dbReference>
<dbReference type="OrthoDB" id="52928at2"/>
<comment type="caution">
    <text evidence="2">The sequence shown here is derived from an EMBL/GenBank/DDBJ whole genome shotgun (WGS) entry which is preliminary data.</text>
</comment>
<dbReference type="GO" id="GO:0006313">
    <property type="term" value="P:DNA transposition"/>
    <property type="evidence" value="ECO:0007669"/>
    <property type="project" value="InterPro"/>
</dbReference>
<name>A0A5N8VE52_9ACTN</name>
<evidence type="ECO:0000313" key="3">
    <source>
        <dbReference type="Proteomes" id="UP000325849"/>
    </source>
</evidence>
<dbReference type="RefSeq" id="WP_152889975.1">
    <property type="nucleotide sequence ID" value="NZ_VJZD01000077.1"/>
</dbReference>
<proteinExistence type="predicted"/>
<dbReference type="GO" id="GO:0003677">
    <property type="term" value="F:DNA binding"/>
    <property type="evidence" value="ECO:0007669"/>
    <property type="project" value="InterPro"/>
</dbReference>
<reference evidence="2 3" key="1">
    <citation type="submission" date="2019-07" db="EMBL/GenBank/DDBJ databases">
        <title>New species of Amycolatopsis and Streptomyces.</title>
        <authorList>
            <person name="Duangmal K."/>
            <person name="Teo W.F.A."/>
            <person name="Lipun K."/>
        </authorList>
    </citation>
    <scope>NUCLEOTIDE SEQUENCE [LARGE SCALE GENOMIC DNA]</scope>
    <source>
        <strain evidence="2 3">NBRC 109810</strain>
    </source>
</reference>